<feature type="domain" description="NlpC/P60" evidence="6">
    <location>
        <begin position="23"/>
        <end position="144"/>
    </location>
</feature>
<dbReference type="InterPro" id="IPR000064">
    <property type="entry name" value="NLP_P60_dom"/>
</dbReference>
<dbReference type="SUPFAM" id="SSF54001">
    <property type="entry name" value="Cysteine proteinases"/>
    <property type="match status" value="1"/>
</dbReference>
<keyword evidence="4" id="KW-0788">Thiol protease</keyword>
<keyword evidence="5" id="KW-0732">Signal</keyword>
<dbReference type="Proteomes" id="UP000298246">
    <property type="component" value="Unassembled WGS sequence"/>
</dbReference>
<dbReference type="OrthoDB" id="9813118at2"/>
<evidence type="ECO:0000256" key="5">
    <source>
        <dbReference type="SAM" id="SignalP"/>
    </source>
</evidence>
<comment type="caution">
    <text evidence="7">The sequence shown here is derived from an EMBL/GenBank/DDBJ whole genome shotgun (WGS) entry which is preliminary data.</text>
</comment>
<dbReference type="InterPro" id="IPR051202">
    <property type="entry name" value="Peptidase_C40"/>
</dbReference>
<dbReference type="Pfam" id="PF00877">
    <property type="entry name" value="NLPC_P60"/>
    <property type="match status" value="1"/>
</dbReference>
<gene>
    <name evidence="7" type="ORF">B5M42_03260</name>
</gene>
<proteinExistence type="inferred from homology"/>
<dbReference type="RefSeq" id="WP_134749701.1">
    <property type="nucleotide sequence ID" value="NZ_MYFO02000007.1"/>
</dbReference>
<dbReference type="Gene3D" id="3.90.1720.10">
    <property type="entry name" value="endopeptidase domain like (from Nostoc punctiforme)"/>
    <property type="match status" value="1"/>
</dbReference>
<reference evidence="7 8" key="1">
    <citation type="submission" date="2017-03" db="EMBL/GenBank/DDBJ databases">
        <title>Isolation of Levoglucosan Utilizing Bacteria.</title>
        <authorList>
            <person name="Arya A.S."/>
        </authorList>
    </citation>
    <scope>NUCLEOTIDE SEQUENCE [LARGE SCALE GENOMIC DNA]</scope>
    <source>
        <strain evidence="7 8">MEC069</strain>
    </source>
</reference>
<evidence type="ECO:0000313" key="7">
    <source>
        <dbReference type="EMBL" id="TFE90860.1"/>
    </source>
</evidence>
<dbReference type="AlphaFoldDB" id="A0A4Y8QAI7"/>
<protein>
    <submittedName>
        <fullName evidence="7">Hydrolase Nlp/P60</fullName>
    </submittedName>
</protein>
<evidence type="ECO:0000259" key="6">
    <source>
        <dbReference type="PROSITE" id="PS51935"/>
    </source>
</evidence>
<evidence type="ECO:0000256" key="4">
    <source>
        <dbReference type="ARBA" id="ARBA00022807"/>
    </source>
</evidence>
<keyword evidence="8" id="KW-1185">Reference proteome</keyword>
<keyword evidence="3 7" id="KW-0378">Hydrolase</keyword>
<dbReference type="PROSITE" id="PS51935">
    <property type="entry name" value="NLPC_P60"/>
    <property type="match status" value="1"/>
</dbReference>
<organism evidence="7 8">
    <name type="scientific">Paenibacillus athensensis</name>
    <dbReference type="NCBI Taxonomy" id="1967502"/>
    <lineage>
        <taxon>Bacteria</taxon>
        <taxon>Bacillati</taxon>
        <taxon>Bacillota</taxon>
        <taxon>Bacilli</taxon>
        <taxon>Bacillales</taxon>
        <taxon>Paenibacillaceae</taxon>
        <taxon>Paenibacillus</taxon>
    </lineage>
</organism>
<feature type="signal peptide" evidence="5">
    <location>
        <begin position="1"/>
        <end position="24"/>
    </location>
</feature>
<accession>A0A4Y8QAI7</accession>
<comment type="similarity">
    <text evidence="1">Belongs to the peptidase C40 family.</text>
</comment>
<dbReference type="EMBL" id="MYFO01000003">
    <property type="protein sequence ID" value="TFE90860.1"/>
    <property type="molecule type" value="Genomic_DNA"/>
</dbReference>
<feature type="chain" id="PRO_5021368012" evidence="5">
    <location>
        <begin position="25"/>
        <end position="157"/>
    </location>
</feature>
<dbReference type="PANTHER" id="PTHR47053:SF1">
    <property type="entry name" value="MUREIN DD-ENDOPEPTIDASE MEPH-RELATED"/>
    <property type="match status" value="1"/>
</dbReference>
<evidence type="ECO:0000256" key="3">
    <source>
        <dbReference type="ARBA" id="ARBA00022801"/>
    </source>
</evidence>
<keyword evidence="2" id="KW-0645">Protease</keyword>
<dbReference type="InterPro" id="IPR038765">
    <property type="entry name" value="Papain-like_cys_pep_sf"/>
</dbReference>
<evidence type="ECO:0000256" key="2">
    <source>
        <dbReference type="ARBA" id="ARBA00022670"/>
    </source>
</evidence>
<name>A0A4Y8QAI7_9BACL</name>
<evidence type="ECO:0000313" key="8">
    <source>
        <dbReference type="Proteomes" id="UP000298246"/>
    </source>
</evidence>
<evidence type="ECO:0000256" key="1">
    <source>
        <dbReference type="ARBA" id="ARBA00007074"/>
    </source>
</evidence>
<dbReference type="GO" id="GO:0006508">
    <property type="term" value="P:proteolysis"/>
    <property type="evidence" value="ECO:0007669"/>
    <property type="project" value="UniProtKB-KW"/>
</dbReference>
<sequence>MRKVVVLVLGLALFLSLSVGSAFASENKLEATVNALLGTPYKWAGTTSEGFDCSGFTSYVFDKFGIDLPHSSKSQSQEGNYVAKADLQPGDLVFFNTDGRGVSHVGIYLGDGEFIHSATDKGVVKNKLSESYYAKRYVTARRVLWEDLYNQLTAESK</sequence>
<dbReference type="PANTHER" id="PTHR47053">
    <property type="entry name" value="MUREIN DD-ENDOPEPTIDASE MEPH-RELATED"/>
    <property type="match status" value="1"/>
</dbReference>
<dbReference type="GO" id="GO:0008234">
    <property type="term" value="F:cysteine-type peptidase activity"/>
    <property type="evidence" value="ECO:0007669"/>
    <property type="project" value="UniProtKB-KW"/>
</dbReference>